<dbReference type="Proteomes" id="UP000325081">
    <property type="component" value="Unassembled WGS sequence"/>
</dbReference>
<dbReference type="EMBL" id="BKCP01006404">
    <property type="protein sequence ID" value="GER42591.1"/>
    <property type="molecule type" value="Genomic_DNA"/>
</dbReference>
<reference evidence="3" key="1">
    <citation type="journal article" date="2019" name="Curr. Biol.">
        <title>Genome Sequence of Striga asiatica Provides Insight into the Evolution of Plant Parasitism.</title>
        <authorList>
            <person name="Yoshida S."/>
            <person name="Kim S."/>
            <person name="Wafula E.K."/>
            <person name="Tanskanen J."/>
            <person name="Kim Y.M."/>
            <person name="Honaas L."/>
            <person name="Yang Z."/>
            <person name="Spallek T."/>
            <person name="Conn C.E."/>
            <person name="Ichihashi Y."/>
            <person name="Cheong K."/>
            <person name="Cui S."/>
            <person name="Der J.P."/>
            <person name="Gundlach H."/>
            <person name="Jiao Y."/>
            <person name="Hori C."/>
            <person name="Ishida J.K."/>
            <person name="Kasahara H."/>
            <person name="Kiba T."/>
            <person name="Kim M.S."/>
            <person name="Koo N."/>
            <person name="Laohavisit A."/>
            <person name="Lee Y.H."/>
            <person name="Lumba S."/>
            <person name="McCourt P."/>
            <person name="Mortimer J.C."/>
            <person name="Mutuku J.M."/>
            <person name="Nomura T."/>
            <person name="Sasaki-Sekimoto Y."/>
            <person name="Seto Y."/>
            <person name="Wang Y."/>
            <person name="Wakatake T."/>
            <person name="Sakakibara H."/>
            <person name="Demura T."/>
            <person name="Yamaguchi S."/>
            <person name="Yoneyama K."/>
            <person name="Manabe R.I."/>
            <person name="Nelson D.C."/>
            <person name="Schulman A.H."/>
            <person name="Timko M.P."/>
            <person name="dePamphilis C.W."/>
            <person name="Choi D."/>
            <person name="Shirasu K."/>
        </authorList>
    </citation>
    <scope>NUCLEOTIDE SEQUENCE [LARGE SCALE GENOMIC DNA]</scope>
    <source>
        <strain evidence="3">cv. UVA1</strain>
    </source>
</reference>
<evidence type="ECO:0000313" key="2">
    <source>
        <dbReference type="EMBL" id="GER42591.1"/>
    </source>
</evidence>
<gene>
    <name evidence="2" type="ORF">STAS_19385</name>
</gene>
<keyword evidence="1" id="KW-0175">Coiled coil</keyword>
<name>A0A5A7QF85_STRAF</name>
<keyword evidence="3" id="KW-1185">Reference proteome</keyword>
<feature type="coiled-coil region" evidence="1">
    <location>
        <begin position="76"/>
        <end position="110"/>
    </location>
</feature>
<evidence type="ECO:0000313" key="3">
    <source>
        <dbReference type="Proteomes" id="UP000325081"/>
    </source>
</evidence>
<protein>
    <submittedName>
        <fullName evidence="2">Basic leucine zipper transcriptional factor ATF-like</fullName>
    </submittedName>
</protein>
<sequence>MVDYEHRGKKIRVDEETLIVPLRSLATTARATTTVWYLAKVLPPADTGRWYSERKRRAEDVTRGLERVLAGLVFMLNEDLDKQNELHKEITQQKEELRFLNQHANQLTVNNHNLCKKVATLN</sequence>
<accession>A0A5A7QF85</accession>
<organism evidence="2 3">
    <name type="scientific">Striga asiatica</name>
    <name type="common">Asiatic witchweed</name>
    <name type="synonym">Buchnera asiatica</name>
    <dbReference type="NCBI Taxonomy" id="4170"/>
    <lineage>
        <taxon>Eukaryota</taxon>
        <taxon>Viridiplantae</taxon>
        <taxon>Streptophyta</taxon>
        <taxon>Embryophyta</taxon>
        <taxon>Tracheophyta</taxon>
        <taxon>Spermatophyta</taxon>
        <taxon>Magnoliopsida</taxon>
        <taxon>eudicotyledons</taxon>
        <taxon>Gunneridae</taxon>
        <taxon>Pentapetalae</taxon>
        <taxon>asterids</taxon>
        <taxon>lamiids</taxon>
        <taxon>Lamiales</taxon>
        <taxon>Orobanchaceae</taxon>
        <taxon>Buchnereae</taxon>
        <taxon>Striga</taxon>
    </lineage>
</organism>
<evidence type="ECO:0000256" key="1">
    <source>
        <dbReference type="SAM" id="Coils"/>
    </source>
</evidence>
<dbReference type="AlphaFoldDB" id="A0A5A7QF85"/>
<comment type="caution">
    <text evidence="2">The sequence shown here is derived from an EMBL/GenBank/DDBJ whole genome shotgun (WGS) entry which is preliminary data.</text>
</comment>
<proteinExistence type="predicted"/>